<gene>
    <name evidence="6" type="primary">oppF</name>
    <name evidence="6" type="ORF">KL86CLO1_10161</name>
</gene>
<organism evidence="6">
    <name type="scientific">uncultured Eubacteriales bacterium</name>
    <dbReference type="NCBI Taxonomy" id="172733"/>
    <lineage>
        <taxon>Bacteria</taxon>
        <taxon>Bacillati</taxon>
        <taxon>Bacillota</taxon>
        <taxon>Clostridia</taxon>
        <taxon>Eubacteriales</taxon>
        <taxon>environmental samples</taxon>
    </lineage>
</organism>
<protein>
    <submittedName>
        <fullName evidence="6">Oligopeptide transporter subunit ATP-binding component of ABC superfamily</fullName>
    </submittedName>
</protein>
<evidence type="ECO:0000256" key="1">
    <source>
        <dbReference type="ARBA" id="ARBA00005417"/>
    </source>
</evidence>
<dbReference type="PROSITE" id="PS50893">
    <property type="entry name" value="ABC_TRANSPORTER_2"/>
    <property type="match status" value="1"/>
</dbReference>
<evidence type="ECO:0000256" key="2">
    <source>
        <dbReference type="ARBA" id="ARBA00022448"/>
    </source>
</evidence>
<dbReference type="CDD" id="cd03257">
    <property type="entry name" value="ABC_NikE_OppD_transporters"/>
    <property type="match status" value="1"/>
</dbReference>
<sequence>MIEPLLSVRGLEKKYPIYGPLGKLLGPKDHMRAVSGLSFEVYPGETYGLVGESGCGKTTTGRAILGLTRPDAGEILYAGRDLTKLSSREFRLLRGDIQLVFQDSLSSLNPRRRIGAALEAPMIIQKQGDGEERRRRVMEILEKVGLSAEHFFRYPHELSGGQVQRLGIARAIITGPKLVVCDEPVSALDVSIQAQILNMLKELQREMGLSLLFISHDIGVVRYLSQRIGTMYLGSLMEEAPTERLFENPRHPYTRALFSAVPDFAAGERRSAPLRGERPLRADGFQGCPFHTRCPHATDLCRKTAPALREVEPGHRVACHMV</sequence>
<reference evidence="6" key="1">
    <citation type="submission" date="2016-04" db="EMBL/GenBank/DDBJ databases">
        <authorList>
            <person name="Evans L.H."/>
            <person name="Alamgir A."/>
            <person name="Owens N."/>
            <person name="Weber N.D."/>
            <person name="Virtaneva K."/>
            <person name="Barbian K."/>
            <person name="Babar A."/>
            <person name="Rosenke K."/>
        </authorList>
    </citation>
    <scope>NUCLEOTIDE SEQUENCE</scope>
    <source>
        <strain evidence="6">86</strain>
    </source>
</reference>
<dbReference type="SUPFAM" id="SSF52540">
    <property type="entry name" value="P-loop containing nucleoside triphosphate hydrolases"/>
    <property type="match status" value="1"/>
</dbReference>
<dbReference type="FunFam" id="3.40.50.300:FF:000016">
    <property type="entry name" value="Oligopeptide ABC transporter ATP-binding component"/>
    <property type="match status" value="1"/>
</dbReference>
<dbReference type="GO" id="GO:0016887">
    <property type="term" value="F:ATP hydrolysis activity"/>
    <property type="evidence" value="ECO:0007669"/>
    <property type="project" value="InterPro"/>
</dbReference>
<keyword evidence="2" id="KW-0813">Transport</keyword>
<dbReference type="InterPro" id="IPR013563">
    <property type="entry name" value="Oligopep_ABC_C"/>
</dbReference>
<comment type="similarity">
    <text evidence="1">Belongs to the ABC transporter superfamily.</text>
</comment>
<keyword evidence="3" id="KW-0547">Nucleotide-binding</keyword>
<dbReference type="PANTHER" id="PTHR43776:SF7">
    <property type="entry name" value="D,D-DIPEPTIDE TRANSPORT ATP-BINDING PROTEIN DDPF-RELATED"/>
    <property type="match status" value="1"/>
</dbReference>
<name>A0A212IX57_9FIRM</name>
<dbReference type="Pfam" id="PF00005">
    <property type="entry name" value="ABC_tran"/>
    <property type="match status" value="1"/>
</dbReference>
<keyword evidence="4 6" id="KW-0067">ATP-binding</keyword>
<accession>A0A212IX57</accession>
<dbReference type="SMART" id="SM00382">
    <property type="entry name" value="AAA"/>
    <property type="match status" value="1"/>
</dbReference>
<dbReference type="Gene3D" id="3.40.50.300">
    <property type="entry name" value="P-loop containing nucleotide triphosphate hydrolases"/>
    <property type="match status" value="1"/>
</dbReference>
<proteinExistence type="inferred from homology"/>
<dbReference type="NCBIfam" id="TIGR01727">
    <property type="entry name" value="oligo_HPY"/>
    <property type="match status" value="1"/>
</dbReference>
<evidence type="ECO:0000256" key="4">
    <source>
        <dbReference type="ARBA" id="ARBA00022840"/>
    </source>
</evidence>
<dbReference type="AlphaFoldDB" id="A0A212IX57"/>
<dbReference type="GO" id="GO:0055085">
    <property type="term" value="P:transmembrane transport"/>
    <property type="evidence" value="ECO:0007669"/>
    <property type="project" value="UniProtKB-ARBA"/>
</dbReference>
<dbReference type="EMBL" id="FLUN01000001">
    <property type="protein sequence ID" value="SBV91754.1"/>
    <property type="molecule type" value="Genomic_DNA"/>
</dbReference>
<dbReference type="InterPro" id="IPR003439">
    <property type="entry name" value="ABC_transporter-like_ATP-bd"/>
</dbReference>
<evidence type="ECO:0000256" key="3">
    <source>
        <dbReference type="ARBA" id="ARBA00022741"/>
    </source>
</evidence>
<dbReference type="Pfam" id="PF08352">
    <property type="entry name" value="oligo_HPY"/>
    <property type="match status" value="1"/>
</dbReference>
<dbReference type="GO" id="GO:0005524">
    <property type="term" value="F:ATP binding"/>
    <property type="evidence" value="ECO:0007669"/>
    <property type="project" value="UniProtKB-KW"/>
</dbReference>
<dbReference type="InterPro" id="IPR050319">
    <property type="entry name" value="ABC_transp_ATP-bind"/>
</dbReference>
<evidence type="ECO:0000259" key="5">
    <source>
        <dbReference type="PROSITE" id="PS50893"/>
    </source>
</evidence>
<dbReference type="GO" id="GO:0015833">
    <property type="term" value="P:peptide transport"/>
    <property type="evidence" value="ECO:0007669"/>
    <property type="project" value="InterPro"/>
</dbReference>
<evidence type="ECO:0000313" key="6">
    <source>
        <dbReference type="EMBL" id="SBV91754.1"/>
    </source>
</evidence>
<dbReference type="PANTHER" id="PTHR43776">
    <property type="entry name" value="TRANSPORT ATP-BINDING PROTEIN"/>
    <property type="match status" value="1"/>
</dbReference>
<feature type="domain" description="ABC transporter" evidence="5">
    <location>
        <begin position="6"/>
        <end position="258"/>
    </location>
</feature>
<dbReference type="InterPro" id="IPR027417">
    <property type="entry name" value="P-loop_NTPase"/>
</dbReference>
<dbReference type="InterPro" id="IPR003593">
    <property type="entry name" value="AAA+_ATPase"/>
</dbReference>